<reference evidence="1" key="1">
    <citation type="journal article" date="2014" name="Int. J. Syst. Evol. Microbiol.">
        <title>Complete genome sequence of Corynebacterium casei LMG S-19264T (=DSM 44701T), isolated from a smear-ripened cheese.</title>
        <authorList>
            <consortium name="US DOE Joint Genome Institute (JGI-PGF)"/>
            <person name="Walter F."/>
            <person name="Albersmeier A."/>
            <person name="Kalinowski J."/>
            <person name="Ruckert C."/>
        </authorList>
    </citation>
    <scope>NUCLEOTIDE SEQUENCE</scope>
    <source>
        <strain evidence="1">NBRC 110071</strain>
    </source>
</reference>
<organism evidence="1 2">
    <name type="scientific">Litoribrevibacter albus</name>
    <dbReference type="NCBI Taxonomy" id="1473156"/>
    <lineage>
        <taxon>Bacteria</taxon>
        <taxon>Pseudomonadati</taxon>
        <taxon>Pseudomonadota</taxon>
        <taxon>Gammaproteobacteria</taxon>
        <taxon>Oceanospirillales</taxon>
        <taxon>Oceanospirillaceae</taxon>
        <taxon>Litoribrevibacter</taxon>
    </lineage>
</organism>
<sequence length="56" mass="6140">MVRQITSTVLLSRIDTYSTRMLKAIKVEGIKETSIAGMGIADMGIAEALRKSQRLS</sequence>
<dbReference type="AlphaFoldDB" id="A0AA37SDZ6"/>
<dbReference type="EMBL" id="BSNM01000027">
    <property type="protein sequence ID" value="GLQ33556.1"/>
    <property type="molecule type" value="Genomic_DNA"/>
</dbReference>
<evidence type="ECO:0000313" key="1">
    <source>
        <dbReference type="EMBL" id="GLQ33556.1"/>
    </source>
</evidence>
<gene>
    <name evidence="1" type="ORF">GCM10007876_40360</name>
</gene>
<name>A0AA37SDZ6_9GAMM</name>
<evidence type="ECO:0000313" key="2">
    <source>
        <dbReference type="Proteomes" id="UP001161389"/>
    </source>
</evidence>
<comment type="caution">
    <text evidence="1">The sequence shown here is derived from an EMBL/GenBank/DDBJ whole genome shotgun (WGS) entry which is preliminary data.</text>
</comment>
<protein>
    <submittedName>
        <fullName evidence="1">Uncharacterized protein</fullName>
    </submittedName>
</protein>
<accession>A0AA37SDZ6</accession>
<dbReference type="Proteomes" id="UP001161389">
    <property type="component" value="Unassembled WGS sequence"/>
</dbReference>
<keyword evidence="2" id="KW-1185">Reference proteome</keyword>
<reference evidence="1" key="2">
    <citation type="submission" date="2023-01" db="EMBL/GenBank/DDBJ databases">
        <title>Draft genome sequence of Litoribrevibacter albus strain NBRC 110071.</title>
        <authorList>
            <person name="Sun Q."/>
            <person name="Mori K."/>
        </authorList>
    </citation>
    <scope>NUCLEOTIDE SEQUENCE</scope>
    <source>
        <strain evidence="1">NBRC 110071</strain>
    </source>
</reference>
<proteinExistence type="predicted"/>